<dbReference type="PATRIC" id="fig|446692.3.peg.3511"/>
<evidence type="ECO:0000256" key="2">
    <source>
        <dbReference type="PROSITE-ProRule" id="PRU00703"/>
    </source>
</evidence>
<accession>A0A0U5EZN0</accession>
<proteinExistence type="predicted"/>
<dbReference type="CDD" id="cd04623">
    <property type="entry name" value="CBS_pair_bac_euk"/>
    <property type="match status" value="1"/>
</dbReference>
<feature type="domain" description="CBS" evidence="4">
    <location>
        <begin position="36"/>
        <end position="97"/>
    </location>
</feature>
<dbReference type="KEGG" id="asz:ASN_3311"/>
<reference evidence="6" key="1">
    <citation type="submission" date="2014-09" db="EMBL/GenBank/DDBJ databases">
        <authorList>
            <person name="Illeghems K.G."/>
        </authorList>
    </citation>
    <scope>NUCLEOTIDE SEQUENCE [LARGE SCALE GENOMIC DNA]</scope>
    <source>
        <strain evidence="6">108B</strain>
    </source>
</reference>
<sequence length="199" mass="21786">MAAYKQCLLTSKIFHLFTQNTERTVVMSSRVFHILAQKGNVVLTVKEDDPVLSVANLLIRHNIGGAPVMGANGALAGMVSERAIVNALTQYGPNIASLTAKEIMLKETPTASPDDNIFDIANRMTWSRSRHVPVLEDGKLVGLVSIGDIVKLRAENAEQEAQELQDYVTGSNHAAVKPHDDSPRSSSKAQYKIRTNHRN</sequence>
<feature type="region of interest" description="Disordered" evidence="3">
    <location>
        <begin position="166"/>
        <end position="199"/>
    </location>
</feature>
<name>A0A0U5EZN0_9PROT</name>
<evidence type="ECO:0000259" key="4">
    <source>
        <dbReference type="PROSITE" id="PS51371"/>
    </source>
</evidence>
<dbReference type="SUPFAM" id="SSF54631">
    <property type="entry name" value="CBS-domain pair"/>
    <property type="match status" value="1"/>
</dbReference>
<evidence type="ECO:0000313" key="6">
    <source>
        <dbReference type="Proteomes" id="UP000056109"/>
    </source>
</evidence>
<dbReference type="PROSITE" id="PS51371">
    <property type="entry name" value="CBS"/>
    <property type="match status" value="2"/>
</dbReference>
<dbReference type="PANTHER" id="PTHR43080">
    <property type="entry name" value="CBS DOMAIN-CONTAINING PROTEIN CBSX3, MITOCHONDRIAL"/>
    <property type="match status" value="1"/>
</dbReference>
<dbReference type="InterPro" id="IPR046342">
    <property type="entry name" value="CBS_dom_sf"/>
</dbReference>
<dbReference type="Pfam" id="PF00571">
    <property type="entry name" value="CBS"/>
    <property type="match status" value="2"/>
</dbReference>
<dbReference type="InterPro" id="IPR000644">
    <property type="entry name" value="CBS_dom"/>
</dbReference>
<keyword evidence="6" id="KW-1185">Reference proteome</keyword>
<dbReference type="InterPro" id="IPR044725">
    <property type="entry name" value="CBSX3_CBS_dom"/>
</dbReference>
<gene>
    <name evidence="5" type="ORF">ASN_3311</name>
</gene>
<dbReference type="AlphaFoldDB" id="A0A0U5EZN0"/>
<dbReference type="InterPro" id="IPR051257">
    <property type="entry name" value="Diverse_CBS-Domain"/>
</dbReference>
<organism evidence="5 6">
    <name type="scientific">Acetobacter senegalensis</name>
    <dbReference type="NCBI Taxonomy" id="446692"/>
    <lineage>
        <taxon>Bacteria</taxon>
        <taxon>Pseudomonadati</taxon>
        <taxon>Pseudomonadota</taxon>
        <taxon>Alphaproteobacteria</taxon>
        <taxon>Acetobacterales</taxon>
        <taxon>Acetobacteraceae</taxon>
        <taxon>Acetobacter</taxon>
    </lineage>
</organism>
<keyword evidence="1 2" id="KW-0129">CBS domain</keyword>
<dbReference type="SMART" id="SM00116">
    <property type="entry name" value="CBS"/>
    <property type="match status" value="2"/>
</dbReference>
<dbReference type="Gene3D" id="3.10.580.10">
    <property type="entry name" value="CBS-domain"/>
    <property type="match status" value="1"/>
</dbReference>
<dbReference type="PANTHER" id="PTHR43080:SF2">
    <property type="entry name" value="CBS DOMAIN-CONTAINING PROTEIN"/>
    <property type="match status" value="1"/>
</dbReference>
<protein>
    <recommendedName>
        <fullName evidence="4">CBS domain-containing protein</fullName>
    </recommendedName>
</protein>
<evidence type="ECO:0000313" key="5">
    <source>
        <dbReference type="EMBL" id="CEF42550.1"/>
    </source>
</evidence>
<dbReference type="EMBL" id="LN606600">
    <property type="protein sequence ID" value="CEF42550.1"/>
    <property type="molecule type" value="Genomic_DNA"/>
</dbReference>
<evidence type="ECO:0000256" key="1">
    <source>
        <dbReference type="ARBA" id="ARBA00023122"/>
    </source>
</evidence>
<evidence type="ECO:0000256" key="3">
    <source>
        <dbReference type="SAM" id="MobiDB-lite"/>
    </source>
</evidence>
<feature type="domain" description="CBS" evidence="4">
    <location>
        <begin position="104"/>
        <end position="160"/>
    </location>
</feature>
<dbReference type="Proteomes" id="UP000056109">
    <property type="component" value="Chromosome I"/>
</dbReference>